<organism evidence="3">
    <name type="scientific">Angiostrongylus costaricensis</name>
    <name type="common">Nematode worm</name>
    <dbReference type="NCBI Taxonomy" id="334426"/>
    <lineage>
        <taxon>Eukaryota</taxon>
        <taxon>Metazoa</taxon>
        <taxon>Ecdysozoa</taxon>
        <taxon>Nematoda</taxon>
        <taxon>Chromadorea</taxon>
        <taxon>Rhabditida</taxon>
        <taxon>Rhabditina</taxon>
        <taxon>Rhabditomorpha</taxon>
        <taxon>Strongyloidea</taxon>
        <taxon>Metastrongylidae</taxon>
        <taxon>Angiostrongylus</taxon>
    </lineage>
</organism>
<protein>
    <submittedName>
        <fullName evidence="1 3">Uncharacterized protein</fullName>
    </submittedName>
</protein>
<dbReference type="WBParaSite" id="ACOC_0000968601-mRNA-1">
    <property type="protein sequence ID" value="ACOC_0000968601-mRNA-1"/>
    <property type="gene ID" value="ACOC_0000968601"/>
</dbReference>
<reference evidence="1 2" key="2">
    <citation type="submission" date="2018-11" db="EMBL/GenBank/DDBJ databases">
        <authorList>
            <consortium name="Pathogen Informatics"/>
        </authorList>
    </citation>
    <scope>NUCLEOTIDE SEQUENCE [LARGE SCALE GENOMIC DNA]</scope>
    <source>
        <strain evidence="1 2">Costa Rica</strain>
    </source>
</reference>
<dbReference type="EMBL" id="UYYA01004336">
    <property type="protein sequence ID" value="VDM61272.1"/>
    <property type="molecule type" value="Genomic_DNA"/>
</dbReference>
<dbReference type="AlphaFoldDB" id="A0A158PK71"/>
<evidence type="ECO:0000313" key="2">
    <source>
        <dbReference type="Proteomes" id="UP000267027"/>
    </source>
</evidence>
<accession>A0A158PK71</accession>
<name>A0A158PK71_ANGCS</name>
<dbReference type="OrthoDB" id="5856035at2759"/>
<keyword evidence="2" id="KW-1185">Reference proteome</keyword>
<dbReference type="Proteomes" id="UP000267027">
    <property type="component" value="Unassembled WGS sequence"/>
</dbReference>
<gene>
    <name evidence="1" type="ORF">ACOC_LOCUS9687</name>
</gene>
<proteinExistence type="predicted"/>
<evidence type="ECO:0000313" key="3">
    <source>
        <dbReference type="WBParaSite" id="ACOC_0000968601-mRNA-1"/>
    </source>
</evidence>
<sequence length="183" mass="19935">MSVASASAYSLTDSDEMITVGMTTNASIQETDLQTALEDTNVVIDEATSERNLLDHDTHMQSNVKTAQMGTPVYTSSRSETDVDMEQDVVGAASPLSTAVTGSVSWYSLPPSETSVEVANLMEENQAACHASLIEMKALQCQVDHARLLPMFSLSIVSMTYLNIFTIEIGQEFISRIRPKQYG</sequence>
<evidence type="ECO:0000313" key="1">
    <source>
        <dbReference type="EMBL" id="VDM61272.1"/>
    </source>
</evidence>
<reference evidence="3" key="1">
    <citation type="submission" date="2016-04" db="UniProtKB">
        <authorList>
            <consortium name="WormBaseParasite"/>
        </authorList>
    </citation>
    <scope>IDENTIFICATION</scope>
</reference>